<dbReference type="Gene3D" id="3.40.50.1010">
    <property type="entry name" value="5'-nuclease"/>
    <property type="match status" value="1"/>
</dbReference>
<dbReference type="InterPro" id="IPR029060">
    <property type="entry name" value="PIN-like_dom_sf"/>
</dbReference>
<dbReference type="Proteomes" id="UP000887578">
    <property type="component" value="Unplaced"/>
</dbReference>
<feature type="domain" description="XPG N-terminal" evidence="1">
    <location>
        <begin position="2"/>
        <end position="49"/>
    </location>
</feature>
<evidence type="ECO:0000313" key="2">
    <source>
        <dbReference type="Proteomes" id="UP000887578"/>
    </source>
</evidence>
<protein>
    <submittedName>
        <fullName evidence="3">XPG N-terminal domain-containing protein</fullName>
    </submittedName>
</protein>
<sequence>MVKELSKVIADHSPGSIKTNDVKAYFSRKIAIDAPTSLYQFLIEIRQDGILLQDDAGESTRYVLLDITHASN</sequence>
<name>A0A914R0E5_9BILA</name>
<accession>A0A914R0E5</accession>
<organism evidence="2 3">
    <name type="scientific">Panagrolaimus davidi</name>
    <dbReference type="NCBI Taxonomy" id="227884"/>
    <lineage>
        <taxon>Eukaryota</taxon>
        <taxon>Metazoa</taxon>
        <taxon>Ecdysozoa</taxon>
        <taxon>Nematoda</taxon>
        <taxon>Chromadorea</taxon>
        <taxon>Rhabditida</taxon>
        <taxon>Tylenchina</taxon>
        <taxon>Panagrolaimomorpha</taxon>
        <taxon>Panagrolaimoidea</taxon>
        <taxon>Panagrolaimidae</taxon>
        <taxon>Panagrolaimus</taxon>
    </lineage>
</organism>
<evidence type="ECO:0000259" key="1">
    <source>
        <dbReference type="Pfam" id="PF00752"/>
    </source>
</evidence>
<dbReference type="InterPro" id="IPR006085">
    <property type="entry name" value="XPG_DNA_repair_N"/>
</dbReference>
<dbReference type="WBParaSite" id="PDA_v2.g9914.t1">
    <property type="protein sequence ID" value="PDA_v2.g9914.t1"/>
    <property type="gene ID" value="PDA_v2.g9914"/>
</dbReference>
<dbReference type="SUPFAM" id="SSF88723">
    <property type="entry name" value="PIN domain-like"/>
    <property type="match status" value="1"/>
</dbReference>
<dbReference type="Pfam" id="PF00752">
    <property type="entry name" value="XPG_N"/>
    <property type="match status" value="1"/>
</dbReference>
<evidence type="ECO:0000313" key="3">
    <source>
        <dbReference type="WBParaSite" id="PDA_v2.g9914.t1"/>
    </source>
</evidence>
<dbReference type="GO" id="GO:0004518">
    <property type="term" value="F:nuclease activity"/>
    <property type="evidence" value="ECO:0007669"/>
    <property type="project" value="InterPro"/>
</dbReference>
<reference evidence="3" key="1">
    <citation type="submission" date="2022-11" db="UniProtKB">
        <authorList>
            <consortium name="WormBaseParasite"/>
        </authorList>
    </citation>
    <scope>IDENTIFICATION</scope>
</reference>
<dbReference type="AlphaFoldDB" id="A0A914R0E5"/>
<proteinExistence type="predicted"/>
<keyword evidence="2" id="KW-1185">Reference proteome</keyword>